<dbReference type="InterPro" id="IPR000551">
    <property type="entry name" value="MerR-type_HTH_dom"/>
</dbReference>
<dbReference type="Pfam" id="PF13411">
    <property type="entry name" value="MerR_1"/>
    <property type="match status" value="1"/>
</dbReference>
<feature type="domain" description="HTH merR-type" evidence="1">
    <location>
        <begin position="17"/>
        <end position="75"/>
    </location>
</feature>
<dbReference type="Proteomes" id="UP001168540">
    <property type="component" value="Unassembled WGS sequence"/>
</dbReference>
<reference evidence="2" key="1">
    <citation type="submission" date="2023-06" db="EMBL/GenBank/DDBJ databases">
        <authorList>
            <person name="Zhang S."/>
        </authorList>
    </citation>
    <scope>NUCLEOTIDE SEQUENCE</scope>
    <source>
        <strain evidence="2">SG2303</strain>
    </source>
</reference>
<dbReference type="InterPro" id="IPR009061">
    <property type="entry name" value="DNA-bd_dom_put_sf"/>
</dbReference>
<dbReference type="Gene3D" id="1.10.1660.10">
    <property type="match status" value="1"/>
</dbReference>
<accession>A0ABT7XJY3</accession>
<proteinExistence type="predicted"/>
<sequence length="111" mass="12528">MPTTKAELPPIPAKRYFTLEEVSELAGVKPHVLRAWEETFAPLRDTRQRGVRRHYQHRDVLMVRKLRDLMYDDGFAGRPGQAAGGATLTAQQVRSELETILTELNNGIGKS</sequence>
<keyword evidence="3" id="KW-1185">Reference proteome</keyword>
<dbReference type="EMBL" id="JAUEDK010000005">
    <property type="protein sequence ID" value="MDN0074083.1"/>
    <property type="molecule type" value="Genomic_DNA"/>
</dbReference>
<name>A0ABT7XJY3_9NEIS</name>
<protein>
    <submittedName>
        <fullName evidence="2">MerR family transcriptional regulator</fullName>
    </submittedName>
</protein>
<gene>
    <name evidence="2" type="ORF">QU481_04170</name>
</gene>
<dbReference type="RefSeq" id="WP_289828629.1">
    <property type="nucleotide sequence ID" value="NZ_JAUEDK010000005.1"/>
</dbReference>
<evidence type="ECO:0000313" key="2">
    <source>
        <dbReference type="EMBL" id="MDN0074083.1"/>
    </source>
</evidence>
<dbReference type="SUPFAM" id="SSF46955">
    <property type="entry name" value="Putative DNA-binding domain"/>
    <property type="match status" value="1"/>
</dbReference>
<evidence type="ECO:0000313" key="3">
    <source>
        <dbReference type="Proteomes" id="UP001168540"/>
    </source>
</evidence>
<comment type="caution">
    <text evidence="2">The sequence shown here is derived from an EMBL/GenBank/DDBJ whole genome shotgun (WGS) entry which is preliminary data.</text>
</comment>
<evidence type="ECO:0000259" key="1">
    <source>
        <dbReference type="Pfam" id="PF13411"/>
    </source>
</evidence>
<organism evidence="2 3">
    <name type="scientific">Crenobacter oryzisoli</name>
    <dbReference type="NCBI Taxonomy" id="3056844"/>
    <lineage>
        <taxon>Bacteria</taxon>
        <taxon>Pseudomonadati</taxon>
        <taxon>Pseudomonadota</taxon>
        <taxon>Betaproteobacteria</taxon>
        <taxon>Neisseriales</taxon>
        <taxon>Neisseriaceae</taxon>
        <taxon>Crenobacter</taxon>
    </lineage>
</organism>